<evidence type="ECO:0000313" key="7">
    <source>
        <dbReference type="Proteomes" id="UP000195893"/>
    </source>
</evidence>
<reference evidence="2" key="4">
    <citation type="submission" date="2021-02" db="EMBL/GenBank/DDBJ databases">
        <title>Infant gut strain persistence is associated with maternal origin, phylogeny, and functional potential including surface adhesion and iron acquisition.</title>
        <authorList>
            <person name="Lou Y.C."/>
        </authorList>
    </citation>
    <scope>NUCLEOTIDE SEQUENCE</scope>
    <source>
        <strain evidence="2">L3_101_000G1_dasL3_101_000G1_concoct_7_sub</strain>
    </source>
</reference>
<evidence type="ECO:0000313" key="3">
    <source>
        <dbReference type="EMBL" id="OUT08515.1"/>
    </source>
</evidence>
<dbReference type="Proteomes" id="UP000195893">
    <property type="component" value="Unassembled WGS sequence"/>
</dbReference>
<reference evidence="5 9" key="2">
    <citation type="journal article" date="2018" name="Emerg. Microbes Infect.">
        <title>Genomic analysis of oral Campylobacter concisus strains identified a potential bacterial molecular marker associated with active Crohn's disease.</title>
        <authorList>
            <person name="Liu F."/>
            <person name="Ma R."/>
            <person name="Tay C.Y.A."/>
            <person name="Octavia S."/>
            <person name="Lan R."/>
            <person name="Chung H.K.L."/>
            <person name="Riordan S.M."/>
            <person name="Grimm M.C."/>
            <person name="Leong R.W."/>
            <person name="Tanaka M.M."/>
            <person name="Connor S."/>
            <person name="Zhang L."/>
        </authorList>
    </citation>
    <scope>NUCLEOTIDE SEQUENCE [LARGE SCALE GENOMIC DNA]</scope>
    <source>
        <strain evidence="5 9">H16O-S1</strain>
    </source>
</reference>
<protein>
    <submittedName>
        <fullName evidence="2">Rdx family protein</fullName>
    </submittedName>
</protein>
<sequence length="62" mass="6900">MKANFSDARVELVVGDGGNFIVEVDGNVIFSKKDRIGNDESRFPHGEEITTLINKYLKEKSA</sequence>
<proteinExistence type="predicted"/>
<dbReference type="Proteomes" id="UP000824019">
    <property type="component" value="Unassembled WGS sequence"/>
</dbReference>
<evidence type="ECO:0000313" key="2">
    <source>
        <dbReference type="EMBL" id="MBS5831351.1"/>
    </source>
</evidence>
<reference evidence="7 8" key="1">
    <citation type="submission" date="2017-04" db="EMBL/GenBank/DDBJ databases">
        <title>Complete genome of Campylobacter concisus ATCC 33237T and draft genomes for an additional eight well characterized C. concisus strains.</title>
        <authorList>
            <person name="Cornelius A.J."/>
            <person name="Miller W.G."/>
            <person name="Lastovica A.J."/>
            <person name="On S.L."/>
            <person name="French N.P."/>
            <person name="Vandenberg O."/>
            <person name="Biggs P.J."/>
        </authorList>
    </citation>
    <scope>NUCLEOTIDE SEQUENCE [LARGE SCALE GENOMIC DNA]</scope>
    <source>
        <strain evidence="3 8">CCUG 19995</strain>
        <strain evidence="4 7">Lasto127.99</strain>
    </source>
</reference>
<dbReference type="InterPro" id="IPR011893">
    <property type="entry name" value="Selenoprotein_Rdx-typ"/>
</dbReference>
<reference evidence="5 9" key="3">
    <citation type="journal article" date="2020" name="Microb. Genom.">
        <title>Analysis of complete Campylobacter concisus genomes identifies genomospecies features, secretion systems and novel plasmids and their association with severe ulcerative colitis.</title>
        <authorList>
            <person name="Liu F."/>
            <person name="Chen S."/>
            <person name="Luu L.D.W."/>
            <person name="Lee S.A."/>
            <person name="Tay A.C.Y."/>
            <person name="Wu R."/>
            <person name="Riordan S.M."/>
            <person name="Lan R."/>
            <person name="Liu L."/>
            <person name="Zhang L."/>
        </authorList>
    </citation>
    <scope>NUCLEOTIDE SEQUENCE [LARGE SCALE GENOMIC DNA]</scope>
    <source>
        <strain evidence="5 9">H16O-S1</strain>
        <strain evidence="6">H9O-S2</strain>
    </source>
</reference>
<dbReference type="EMBL" id="CP049263">
    <property type="protein sequence ID" value="QPH98552.1"/>
    <property type="molecule type" value="Genomic_DNA"/>
</dbReference>
<dbReference type="EMBL" id="NDYQ01000007">
    <property type="protein sequence ID" value="OUT17427.1"/>
    <property type="molecule type" value="Genomic_DNA"/>
</dbReference>
<name>A0A1Y5N9G8_9BACT</name>
<dbReference type="Proteomes" id="UP000594571">
    <property type="component" value="Chromosome"/>
</dbReference>
<dbReference type="EMBL" id="CP049232">
    <property type="protein sequence ID" value="QPI07671.1"/>
    <property type="molecule type" value="Genomic_DNA"/>
</dbReference>
<evidence type="ECO:0000313" key="4">
    <source>
        <dbReference type="EMBL" id="OUT17427.1"/>
    </source>
</evidence>
<keyword evidence="1" id="KW-0676">Redox-active center</keyword>
<evidence type="ECO:0000313" key="8">
    <source>
        <dbReference type="Proteomes" id="UP000196317"/>
    </source>
</evidence>
<dbReference type="EMBL" id="JAHAKR010000745">
    <property type="protein sequence ID" value="MBS5831351.1"/>
    <property type="molecule type" value="Genomic_DNA"/>
</dbReference>
<dbReference type="Proteomes" id="UP000594535">
    <property type="component" value="Chromosome"/>
</dbReference>
<evidence type="ECO:0000313" key="5">
    <source>
        <dbReference type="EMBL" id="QPH98552.1"/>
    </source>
</evidence>
<dbReference type="Proteomes" id="UP000196317">
    <property type="component" value="Unassembled WGS sequence"/>
</dbReference>
<dbReference type="Pfam" id="PF10262">
    <property type="entry name" value="Rdx"/>
    <property type="match status" value="1"/>
</dbReference>
<dbReference type="AlphaFoldDB" id="A0A1Y5N9G8"/>
<accession>A0A1Y5N9G8</accession>
<dbReference type="EMBL" id="NDYN01000002">
    <property type="protein sequence ID" value="OUT08515.1"/>
    <property type="molecule type" value="Genomic_DNA"/>
</dbReference>
<evidence type="ECO:0000313" key="6">
    <source>
        <dbReference type="EMBL" id="QPI07671.1"/>
    </source>
</evidence>
<evidence type="ECO:0000256" key="1">
    <source>
        <dbReference type="ARBA" id="ARBA00023284"/>
    </source>
</evidence>
<organism evidence="4 7">
    <name type="scientific">Campylobacter concisus</name>
    <dbReference type="NCBI Taxonomy" id="199"/>
    <lineage>
        <taxon>Bacteria</taxon>
        <taxon>Pseudomonadati</taxon>
        <taxon>Campylobacterota</taxon>
        <taxon>Epsilonproteobacteria</taxon>
        <taxon>Campylobacterales</taxon>
        <taxon>Campylobacteraceae</taxon>
        <taxon>Campylobacter</taxon>
    </lineage>
</organism>
<gene>
    <name evidence="4" type="ORF">B9N60_05120</name>
    <name evidence="3" type="ORF">B9N65_03340</name>
    <name evidence="5" type="ORF">CVS89_02670</name>
    <name evidence="6" type="ORF">G5B96_07485</name>
    <name evidence="2" type="ORF">KIC69_11105</name>
</gene>
<dbReference type="Gene3D" id="3.40.30.10">
    <property type="entry name" value="Glutaredoxin"/>
    <property type="match status" value="1"/>
</dbReference>
<evidence type="ECO:0000313" key="9">
    <source>
        <dbReference type="Proteomes" id="UP000594571"/>
    </source>
</evidence>